<feature type="transmembrane region" description="Helical" evidence="2">
    <location>
        <begin position="768"/>
        <end position="788"/>
    </location>
</feature>
<sequence>MFDSPADFYSVMDFFSFAIAVVAFLFARKALNQASALRARLDQIEALASSAAATRPAPPPLPVQQAPIAPSAAPEAAIETTEPIASRVQPAPPPPIPQMPAAASETGPGFEERIGTRWVVWVGGLTLALGGFFMVRYSIDAGLLGPGVRTLLGGAFALALLAAGEWTRRKESISEIEALPIANIPAILTAAGTAVAFATVYAAYALYDFLAPATAFILLGMVALGTLAAALLHGPALAGLGIAAAFATPILVSSERPDFWALYVYLAIVTAAAFGLARIRLWPWLAVTTVALALLWTLPCLQCGPSMVAPHAFHVITGFALASLLVVCGLMFGPPAEEGEIEPISSGSLAAYLLGATMIVLASSHADTAIVGFAALVAATLIVAWRAPAATGAIAAAAAFVFVVFAEWAVRANPDMLVLPGGPLPGIGPAATDGSVSLHLTTAAIFAAGFGIAGFLAQGRSVSAIIPVVWSAAGVFTPLSLLIALYARIAHLDRSIPFAILAVVLAAAYGAVTESLSRRENRAGLPISIALFATGTLGALALALTFALEKGWLTIALALMSMGTAWISMQRPIPFLRSLAAILAGLVVARIGYEPRIAGDAVGTTPIFNWLLWGYGIPAASFWTASYFLRRRGDDAPLRTVESAAILFTVLLAFMEIRHAVNGGDVYRVNTSLTEFALQVCVALAMAIGLERLRMRTGSIIHNVGAVLLTLYAGLVTVFGLMLLETPIFWPTNVGGVFINLLLLAYAVPAVLALLLSYAVAGRRPPSYGNTIAAGALILALTYVTFEIRRLYHGPVLTGGATSGAEQYTYSIAWLLFGVALLGIGIVVNSQRARLASAAVIALTILKAFLIDMSTLTGVYRALSFMCLGLVLVAIGWLYQRILFRRQPTPPSDATTVRASPDAA</sequence>
<evidence type="ECO:0000313" key="4">
    <source>
        <dbReference type="Proteomes" id="UP000189935"/>
    </source>
</evidence>
<feature type="transmembrane region" description="Helical" evidence="2">
    <location>
        <begin position="118"/>
        <end position="137"/>
    </location>
</feature>
<dbReference type="Pfam" id="PF10101">
    <property type="entry name" value="DUF2339"/>
    <property type="match status" value="2"/>
</dbReference>
<evidence type="ECO:0000256" key="1">
    <source>
        <dbReference type="SAM" id="MobiDB-lite"/>
    </source>
</evidence>
<feature type="transmembrane region" description="Helical" evidence="2">
    <location>
        <begin position="210"/>
        <end position="229"/>
    </location>
</feature>
<feature type="transmembrane region" description="Helical" evidence="2">
    <location>
        <begin position="259"/>
        <end position="276"/>
    </location>
</feature>
<accession>A0A1M6ZXD4</accession>
<feature type="transmembrane region" description="Helical" evidence="2">
    <location>
        <begin position="368"/>
        <end position="385"/>
    </location>
</feature>
<dbReference type="AlphaFoldDB" id="A0A1M6ZXD4"/>
<feature type="transmembrane region" description="Helical" evidence="2">
    <location>
        <begin position="700"/>
        <end position="724"/>
    </location>
</feature>
<dbReference type="PIRSF" id="PIRSF035905">
    <property type="entry name" value="UCP035905_mp"/>
    <property type="match status" value="1"/>
</dbReference>
<keyword evidence="2" id="KW-0472">Membrane</keyword>
<dbReference type="OrthoDB" id="5422830at2"/>
<name>A0A1M6ZXD4_9BRAD</name>
<proteinExistence type="predicted"/>
<gene>
    <name evidence="3" type="ORF">SAMN05444159_5676</name>
</gene>
<feature type="transmembrane region" description="Helical" evidence="2">
    <location>
        <begin position="468"/>
        <end position="489"/>
    </location>
</feature>
<feature type="region of interest" description="Disordered" evidence="1">
    <location>
        <begin position="53"/>
        <end position="74"/>
    </location>
</feature>
<feature type="transmembrane region" description="Helical" evidence="2">
    <location>
        <begin position="344"/>
        <end position="362"/>
    </location>
</feature>
<feature type="transmembrane region" description="Helical" evidence="2">
    <location>
        <begin position="436"/>
        <end position="456"/>
    </location>
</feature>
<feature type="transmembrane region" description="Helical" evidence="2">
    <location>
        <begin position="495"/>
        <end position="512"/>
    </location>
</feature>
<feature type="transmembrane region" description="Helical" evidence="2">
    <location>
        <begin position="736"/>
        <end position="761"/>
    </location>
</feature>
<feature type="transmembrane region" description="Helical" evidence="2">
    <location>
        <begin position="612"/>
        <end position="629"/>
    </location>
</feature>
<feature type="transmembrane region" description="Helical" evidence="2">
    <location>
        <begin position="392"/>
        <end position="410"/>
    </location>
</feature>
<feature type="transmembrane region" description="Helical" evidence="2">
    <location>
        <begin position="667"/>
        <end position="688"/>
    </location>
</feature>
<reference evidence="3 4" key="1">
    <citation type="submission" date="2016-11" db="EMBL/GenBank/DDBJ databases">
        <authorList>
            <person name="Jaros S."/>
            <person name="Januszkiewicz K."/>
            <person name="Wedrychowicz H."/>
        </authorList>
    </citation>
    <scope>NUCLEOTIDE SEQUENCE [LARGE SCALE GENOMIC DNA]</scope>
    <source>
        <strain evidence="3 4">GAS499</strain>
    </source>
</reference>
<protein>
    <submittedName>
        <fullName evidence="3">Uncharacterized membrane protein</fullName>
    </submittedName>
</protein>
<feature type="transmembrane region" description="Helical" evidence="2">
    <location>
        <begin position="552"/>
        <end position="568"/>
    </location>
</feature>
<dbReference type="PANTHER" id="PTHR38434">
    <property type="entry name" value="BLL2549 PROTEIN"/>
    <property type="match status" value="1"/>
</dbReference>
<dbReference type="PANTHER" id="PTHR38434:SF1">
    <property type="entry name" value="BLL2549 PROTEIN"/>
    <property type="match status" value="1"/>
</dbReference>
<keyword evidence="2" id="KW-0812">Transmembrane</keyword>
<dbReference type="InterPro" id="IPR014600">
    <property type="entry name" value="UCP035905_mem"/>
</dbReference>
<dbReference type="EMBL" id="LT670844">
    <property type="protein sequence ID" value="SHL35141.1"/>
    <property type="molecule type" value="Genomic_DNA"/>
</dbReference>
<feature type="transmembrane region" description="Helical" evidence="2">
    <location>
        <begin position="524"/>
        <end position="546"/>
    </location>
</feature>
<evidence type="ECO:0000256" key="2">
    <source>
        <dbReference type="SAM" id="Phobius"/>
    </source>
</evidence>
<feature type="compositionally biased region" description="Low complexity" evidence="1">
    <location>
        <begin position="63"/>
        <end position="74"/>
    </location>
</feature>
<feature type="transmembrane region" description="Helical" evidence="2">
    <location>
        <begin position="859"/>
        <end position="879"/>
    </location>
</feature>
<feature type="transmembrane region" description="Helical" evidence="2">
    <location>
        <begin position="835"/>
        <end position="853"/>
    </location>
</feature>
<feature type="transmembrane region" description="Helical" evidence="2">
    <location>
        <begin position="184"/>
        <end position="204"/>
    </location>
</feature>
<keyword evidence="2" id="KW-1133">Transmembrane helix</keyword>
<evidence type="ECO:0000313" key="3">
    <source>
        <dbReference type="EMBL" id="SHL35141.1"/>
    </source>
</evidence>
<feature type="transmembrane region" description="Helical" evidence="2">
    <location>
        <begin position="143"/>
        <end position="163"/>
    </location>
</feature>
<feature type="transmembrane region" description="Helical" evidence="2">
    <location>
        <begin position="575"/>
        <end position="592"/>
    </location>
</feature>
<dbReference type="Proteomes" id="UP000189935">
    <property type="component" value="Chromosome I"/>
</dbReference>
<organism evidence="3 4">
    <name type="scientific">Bradyrhizobium lablabi</name>
    <dbReference type="NCBI Taxonomy" id="722472"/>
    <lineage>
        <taxon>Bacteria</taxon>
        <taxon>Pseudomonadati</taxon>
        <taxon>Pseudomonadota</taxon>
        <taxon>Alphaproteobacteria</taxon>
        <taxon>Hyphomicrobiales</taxon>
        <taxon>Nitrobacteraceae</taxon>
        <taxon>Bradyrhizobium</taxon>
    </lineage>
</organism>
<dbReference type="InterPro" id="IPR019286">
    <property type="entry name" value="DUF2339_TM"/>
</dbReference>
<feature type="transmembrane region" description="Helical" evidence="2">
    <location>
        <begin position="641"/>
        <end position="661"/>
    </location>
</feature>
<feature type="transmembrane region" description="Helical" evidence="2">
    <location>
        <begin position="236"/>
        <end position="253"/>
    </location>
</feature>
<feature type="transmembrane region" description="Helical" evidence="2">
    <location>
        <begin position="6"/>
        <end position="27"/>
    </location>
</feature>
<feature type="transmembrane region" description="Helical" evidence="2">
    <location>
        <begin position="808"/>
        <end position="828"/>
    </location>
</feature>
<feature type="transmembrane region" description="Helical" evidence="2">
    <location>
        <begin position="311"/>
        <end position="332"/>
    </location>
</feature>
<dbReference type="RefSeq" id="WP_079542964.1">
    <property type="nucleotide sequence ID" value="NZ_LT670844.1"/>
</dbReference>
<feature type="transmembrane region" description="Helical" evidence="2">
    <location>
        <begin position="281"/>
        <end position="299"/>
    </location>
</feature>